<keyword evidence="1" id="KW-1185">Reference proteome</keyword>
<evidence type="ECO:0000313" key="1">
    <source>
        <dbReference type="Proteomes" id="UP000887540"/>
    </source>
</evidence>
<accession>A0A914CJU6</accession>
<protein>
    <submittedName>
        <fullName evidence="2">Protein kinase domain-containing protein</fullName>
    </submittedName>
</protein>
<sequence length="116" mass="13060">MRIAHGDLHPENVMIKIVTIDIGSFERLNVKEMLFPVEKYPVLMESTNESQSGPTFICLDVSYTTCGVFCLKIWRTHVVEDRFGAGANPLIKCLCEILESNEVTAATWLDPNDDLN</sequence>
<reference evidence="2" key="1">
    <citation type="submission" date="2022-11" db="UniProtKB">
        <authorList>
            <consortium name="WormBaseParasite"/>
        </authorList>
    </citation>
    <scope>IDENTIFICATION</scope>
</reference>
<name>A0A914CJU6_9BILA</name>
<dbReference type="AlphaFoldDB" id="A0A914CJU6"/>
<evidence type="ECO:0000313" key="2">
    <source>
        <dbReference type="WBParaSite" id="ACRNAN_scaffold11101.g21281.t1"/>
    </source>
</evidence>
<organism evidence="1 2">
    <name type="scientific">Acrobeloides nanus</name>
    <dbReference type="NCBI Taxonomy" id="290746"/>
    <lineage>
        <taxon>Eukaryota</taxon>
        <taxon>Metazoa</taxon>
        <taxon>Ecdysozoa</taxon>
        <taxon>Nematoda</taxon>
        <taxon>Chromadorea</taxon>
        <taxon>Rhabditida</taxon>
        <taxon>Tylenchina</taxon>
        <taxon>Cephalobomorpha</taxon>
        <taxon>Cephaloboidea</taxon>
        <taxon>Cephalobidae</taxon>
        <taxon>Acrobeloides</taxon>
    </lineage>
</organism>
<dbReference type="WBParaSite" id="ACRNAN_scaffold11101.g21281.t1">
    <property type="protein sequence ID" value="ACRNAN_scaffold11101.g21281.t1"/>
    <property type="gene ID" value="ACRNAN_scaffold11101.g21281"/>
</dbReference>
<proteinExistence type="predicted"/>
<dbReference type="Proteomes" id="UP000887540">
    <property type="component" value="Unplaced"/>
</dbReference>